<evidence type="ECO:0000313" key="1">
    <source>
        <dbReference type="EMBL" id="GGY96764.1"/>
    </source>
</evidence>
<dbReference type="InterPro" id="IPR012334">
    <property type="entry name" value="Pectin_lyas_fold"/>
</dbReference>
<dbReference type="InterPro" id="IPR022357">
    <property type="entry name" value="MIP_CS"/>
</dbReference>
<accession>A0A918PCH6</accession>
<dbReference type="Proteomes" id="UP000648075">
    <property type="component" value="Unassembled WGS sequence"/>
</dbReference>
<name>A0A918PCH6_9SPHN</name>
<proteinExistence type="predicted"/>
<evidence type="ECO:0000313" key="2">
    <source>
        <dbReference type="Proteomes" id="UP000648075"/>
    </source>
</evidence>
<keyword evidence="2" id="KW-1185">Reference proteome</keyword>
<dbReference type="Gene3D" id="2.160.20.10">
    <property type="entry name" value="Single-stranded right-handed beta-helix, Pectin lyase-like"/>
    <property type="match status" value="1"/>
</dbReference>
<protein>
    <submittedName>
        <fullName evidence="1">Uncharacterized protein</fullName>
    </submittedName>
</protein>
<dbReference type="PROSITE" id="PS00221">
    <property type="entry name" value="MIP"/>
    <property type="match status" value="1"/>
</dbReference>
<dbReference type="RefSeq" id="WP_189619984.1">
    <property type="nucleotide sequence ID" value="NZ_BMZA01000002.1"/>
</dbReference>
<dbReference type="AlphaFoldDB" id="A0A918PCH6"/>
<reference evidence="1" key="1">
    <citation type="journal article" date="2014" name="Int. J. Syst. Evol. Microbiol.">
        <title>Complete genome sequence of Corynebacterium casei LMG S-19264T (=DSM 44701T), isolated from a smear-ripened cheese.</title>
        <authorList>
            <consortium name="US DOE Joint Genome Institute (JGI-PGF)"/>
            <person name="Walter F."/>
            <person name="Albersmeier A."/>
            <person name="Kalinowski J."/>
            <person name="Ruckert C."/>
        </authorList>
    </citation>
    <scope>NUCLEOTIDE SEQUENCE</scope>
    <source>
        <strain evidence="1">KCTC 32255</strain>
    </source>
</reference>
<organism evidence="1 2">
    <name type="scientific">Novosphingobium colocasiae</name>
    <dbReference type="NCBI Taxonomy" id="1256513"/>
    <lineage>
        <taxon>Bacteria</taxon>
        <taxon>Pseudomonadati</taxon>
        <taxon>Pseudomonadota</taxon>
        <taxon>Alphaproteobacteria</taxon>
        <taxon>Sphingomonadales</taxon>
        <taxon>Sphingomonadaceae</taxon>
        <taxon>Novosphingobium</taxon>
    </lineage>
</organism>
<dbReference type="EMBL" id="BMZA01000002">
    <property type="protein sequence ID" value="GGY96764.1"/>
    <property type="molecule type" value="Genomic_DNA"/>
</dbReference>
<sequence length="663" mass="70255">MNDAKALRLARAAARTADLFAAEPGKGADLSRFTLDGDAHARTAGSRLRETMSARDFGAVGLGVGKPVGDFFATLADAQVFYPLATALTDKLAYNPLCERFSAYEQATAAYPWLADLYASTSDGWKYQEQDWAAFQHAIYQTRTFDADTGVYQCRQFDATDGDFAISRTLLLPPGMNMAGRGRSQTKGARVTRFLQTSTCMDVFRFDVLVDPANGQGFWFGTLRDFHVYGYSGVGATGRADSTGIALYTADGTPVALQNNSHFADITVRGIKGHGYDFARGGLPGALDRLEAVFCTGYGLIWRSRADGVAITGFSADGNGAGGMLIDALGADSSLLIANPKFEAHYSYDFPASGGFQLNPIRIKDNGDGAQITILAPSSIRAITDPGYVSGDLLGKPGDLIVHEGSNTPSLRVIAPAIRVRTTDNPADSEPLLFSSASLGIYVPRGLGEFTVSKRNEVFRSGSNDVHRVFGAADGPMTQALAFPSEQLAGASPGRFLRELDAPANAAAWLEMANAGALDERVYSSAGAITRHHRVLMNASDKPCHEFYRATLNLGTTLTGGDFTLGGGWGSGASLTIINASKDNRFEVQITAGSSGLAANPAVTLTFKDGVFASTPFPIASGYNSTDNTGIDIKASASASQVFLNMLGTPVAGKVYRLQCHVL</sequence>
<reference evidence="1" key="2">
    <citation type="submission" date="2020-09" db="EMBL/GenBank/DDBJ databases">
        <authorList>
            <person name="Sun Q."/>
            <person name="Kim S."/>
        </authorList>
    </citation>
    <scope>NUCLEOTIDE SEQUENCE</scope>
    <source>
        <strain evidence="1">KCTC 32255</strain>
    </source>
</reference>
<gene>
    <name evidence="1" type="ORF">GCM10011614_09580</name>
</gene>
<comment type="caution">
    <text evidence="1">The sequence shown here is derived from an EMBL/GenBank/DDBJ whole genome shotgun (WGS) entry which is preliminary data.</text>
</comment>